<keyword evidence="2" id="KW-1185">Reference proteome</keyword>
<accession>A0A1I7WRC3</accession>
<proteinExistence type="predicted"/>
<dbReference type="Pfam" id="PF24760">
    <property type="entry name" value="TPR_IF140_C"/>
    <property type="match status" value="1"/>
</dbReference>
<evidence type="ECO:0000313" key="2">
    <source>
        <dbReference type="Proteomes" id="UP000095283"/>
    </source>
</evidence>
<evidence type="ECO:0000259" key="1">
    <source>
        <dbReference type="Pfam" id="PF24760"/>
    </source>
</evidence>
<reference evidence="3" key="1">
    <citation type="submission" date="2016-11" db="UniProtKB">
        <authorList>
            <consortium name="WormBaseParasite"/>
        </authorList>
    </citation>
    <scope>IDENTIFICATION</scope>
</reference>
<evidence type="ECO:0000313" key="3">
    <source>
        <dbReference type="WBParaSite" id="Hba_07701"/>
    </source>
</evidence>
<feature type="domain" description="IF140 C-terminal TPR" evidence="1">
    <location>
        <begin position="1"/>
        <end position="115"/>
    </location>
</feature>
<dbReference type="InterPro" id="IPR056156">
    <property type="entry name" value="TPR_IF140_C"/>
</dbReference>
<sequence>MEIENYNDFEKAADALEHAQRSVSRGLEGGTNVIILQEMQEKIRRFQNQIKKFDKIKSNYASDPADAVRQLQNFAEEATEADIIRPSHIFALLIAHHAGKQNWSPVSDEAYRCILQLQKQQPKLDLTIVVDAEILNRVYTFISFSYSLVSYM</sequence>
<name>A0A1I7WRC3_HETBA</name>
<dbReference type="AlphaFoldDB" id="A0A1I7WRC3"/>
<dbReference type="Proteomes" id="UP000095283">
    <property type="component" value="Unplaced"/>
</dbReference>
<organism evidence="2 3">
    <name type="scientific">Heterorhabditis bacteriophora</name>
    <name type="common">Entomopathogenic nematode worm</name>
    <dbReference type="NCBI Taxonomy" id="37862"/>
    <lineage>
        <taxon>Eukaryota</taxon>
        <taxon>Metazoa</taxon>
        <taxon>Ecdysozoa</taxon>
        <taxon>Nematoda</taxon>
        <taxon>Chromadorea</taxon>
        <taxon>Rhabditida</taxon>
        <taxon>Rhabditina</taxon>
        <taxon>Rhabditomorpha</taxon>
        <taxon>Strongyloidea</taxon>
        <taxon>Heterorhabditidae</taxon>
        <taxon>Heterorhabditis</taxon>
    </lineage>
</organism>
<protein>
    <submittedName>
        <fullName evidence="3">Dynein light chain</fullName>
    </submittedName>
</protein>
<dbReference type="WBParaSite" id="Hba_07701">
    <property type="protein sequence ID" value="Hba_07701"/>
    <property type="gene ID" value="Hba_07701"/>
</dbReference>